<reference evidence="3 4" key="2">
    <citation type="submission" date="2024-07" db="EMBL/GenBank/DDBJ databases">
        <authorList>
            <person name="Akdeniz Z."/>
        </authorList>
    </citation>
    <scope>NUCLEOTIDE SEQUENCE [LARGE SCALE GENOMIC DNA]</scope>
</reference>
<dbReference type="EMBL" id="CATOUU010000324">
    <property type="protein sequence ID" value="CAI9924817.1"/>
    <property type="molecule type" value="Genomic_DNA"/>
</dbReference>
<protein>
    <submittedName>
        <fullName evidence="2">Uncharacterized protein</fullName>
    </submittedName>
</protein>
<reference evidence="2" key="1">
    <citation type="submission" date="2023-06" db="EMBL/GenBank/DDBJ databases">
        <authorList>
            <person name="Kurt Z."/>
        </authorList>
    </citation>
    <scope>NUCLEOTIDE SEQUENCE</scope>
</reference>
<evidence type="ECO:0000313" key="4">
    <source>
        <dbReference type="Proteomes" id="UP001642409"/>
    </source>
</evidence>
<dbReference type="EMBL" id="CAXDID020000521">
    <property type="protein sequence ID" value="CAL6099527.1"/>
    <property type="molecule type" value="Genomic_DNA"/>
</dbReference>
<organism evidence="2">
    <name type="scientific">Hexamita inflata</name>
    <dbReference type="NCBI Taxonomy" id="28002"/>
    <lineage>
        <taxon>Eukaryota</taxon>
        <taxon>Metamonada</taxon>
        <taxon>Diplomonadida</taxon>
        <taxon>Hexamitidae</taxon>
        <taxon>Hexamitinae</taxon>
        <taxon>Hexamita</taxon>
    </lineage>
</organism>
<name>A0AA86NQZ1_9EUKA</name>
<evidence type="ECO:0000256" key="1">
    <source>
        <dbReference type="SAM" id="MobiDB-lite"/>
    </source>
</evidence>
<gene>
    <name evidence="2" type="ORF">HINF_LOCUS12462</name>
    <name evidence="3" type="ORF">HINF_LOCUS70123</name>
</gene>
<keyword evidence="4" id="KW-1185">Reference proteome</keyword>
<feature type="region of interest" description="Disordered" evidence="1">
    <location>
        <begin position="470"/>
        <end position="491"/>
    </location>
</feature>
<proteinExistence type="predicted"/>
<evidence type="ECO:0000313" key="2">
    <source>
        <dbReference type="EMBL" id="CAI9924817.1"/>
    </source>
</evidence>
<sequence length="1308" mass="150912">MSQFKLKPTELFIFPNECVNIQLQSCSKSVTLIDISLAPKKFTDCSVADSDLSSFVLNKQKIALNPDQNESFQLNFIPRSQKTLYFPAKIILKSKEGTFQINVLGINSQSKIIQHNNGVLNTGTDPVFVKNTSSQEAFILLPHNFYQLQQTCKLVYGPVIVKDLVKKYQTFYQSTKMKLDPLDVLTERMNFLEYSPQQQGPQVGSNVYESIKYQDESQLKANMEQQHHIPQNMNTISEAQVTLQQNKTMDAKTMQIQDGDVDTFAKVMKQEIAAQKQIVEQKITTSKPTEVNKPIEIIKVTPYVYNNNLIPPTQQVTKINQPEETAKQTEQLNNTQQQAREIQPIQQKINEIQTQEQVQILVEPKNPEVQRITDKYLSQEPSDHDENPQSNNEITNIMTQIPDFVPSYQNKSQEYASLMQQHQALDYEIAHGLYPSNIQISNEYKNNLTYNTQITQPTLQQGGQYNESVNKESIENNDSEEENIEFNIPDNAPPELIAEYQRELEEYKYLMKSKKVQSRDTMKSRYQDEPYTNVLYEQDIIPEFQSVTVQYVDRMVQHTSQSKKYLTKCQTDDVTMVSGNQQLNYWRIYDSEFSLNQKAEYQKLGDESVEVGIWLIGGQLTIQNQAHLDSFVQEFQKTQMKKFKDEYENAHEEVLFDHVADSIEKLSTLYYQIQLVTPVKEFSNFKIQLKTDVPLIDKLSPGQLMTINMEIGVVISDVDSKNLPQIPKVFENLHMRIFGLRTDREYTSDELQALPTFTYEDQFDNETIEAVDLKVKFGQNLEVERAIGKPNAVFKNVEGLNSRASLVEKAKCLNVEHLNYLQLLPDVQVNNVNDVGELIIQKESEAQNIISQVKQQQDLKESAKKMTKVQNSGLKQEFSPGPLRSSRNKLYIQNTLDKNDNKEIIKQYPVNFRHKAMQYKNINVQKLCIQIYPTNLPEIPELNRLLEYQSQLSQQIPVISQVFECKFIDRDQKKLSQLIVDTNTLFNSNDYNAANLQVKFQIPKTLRQQLYKLMINEPNLRLPVQIEQKFELSIATYQSNKSYLWTQPIMFMAKLCINETVRHPRTRNILVENRLLGINMKNINGYVDQLFTDQFQVTIKPCYINDQQEQSIIIYNGSGKPIIGFVQNVLKPFRVVSTFQIPANQNYNLKVGFSGYQIGQFKSEFRIQWADVNELTQKAVEQRDQQKQKLTMRSITIKISGTCVGIPLMVQQNNKQSHDILVSKYQQTSFLQLENISSNNIKYSFIGKENVIAIPQEGQIEAHTIGQIRILWKDVDLARIGSGEEVRLNAEVGGRKVCCFQGICRVAE</sequence>
<comment type="caution">
    <text evidence="2">The sequence shown here is derived from an EMBL/GenBank/DDBJ whole genome shotgun (WGS) entry which is preliminary data.</text>
</comment>
<feature type="compositionally biased region" description="Acidic residues" evidence="1">
    <location>
        <begin position="475"/>
        <end position="484"/>
    </location>
</feature>
<evidence type="ECO:0000313" key="3">
    <source>
        <dbReference type="EMBL" id="CAL6099527.1"/>
    </source>
</evidence>
<dbReference type="Proteomes" id="UP001642409">
    <property type="component" value="Unassembled WGS sequence"/>
</dbReference>
<accession>A0AA86NQZ1</accession>